<protein>
    <recommendedName>
        <fullName evidence="5">Glycosyl transferase family 1</fullName>
    </recommendedName>
</protein>
<dbReference type="Gene3D" id="3.40.50.2000">
    <property type="entry name" value="Glycogen Phosphorylase B"/>
    <property type="match status" value="2"/>
</dbReference>
<dbReference type="Pfam" id="PF00534">
    <property type="entry name" value="Glycos_transf_1"/>
    <property type="match status" value="1"/>
</dbReference>
<keyword evidence="4" id="KW-1185">Reference proteome</keyword>
<comment type="caution">
    <text evidence="3">The sequence shown here is derived from an EMBL/GenBank/DDBJ whole genome shotgun (WGS) entry which is preliminary data.</text>
</comment>
<dbReference type="SUPFAM" id="SSF53756">
    <property type="entry name" value="UDP-Glycosyltransferase/glycogen phosphorylase"/>
    <property type="match status" value="1"/>
</dbReference>
<dbReference type="PANTHER" id="PTHR45947:SF13">
    <property type="entry name" value="TRANSFERASE"/>
    <property type="match status" value="1"/>
</dbReference>
<dbReference type="InterPro" id="IPR050194">
    <property type="entry name" value="Glycosyltransferase_grp1"/>
</dbReference>
<evidence type="ECO:0000259" key="2">
    <source>
        <dbReference type="Pfam" id="PF13439"/>
    </source>
</evidence>
<dbReference type="STRING" id="1349421.OI18_20610"/>
<dbReference type="PANTHER" id="PTHR45947">
    <property type="entry name" value="SULFOQUINOVOSYL TRANSFERASE SQD2"/>
    <property type="match status" value="1"/>
</dbReference>
<dbReference type="EMBL" id="JSVC01000027">
    <property type="protein sequence ID" value="KIC92828.1"/>
    <property type="molecule type" value="Genomic_DNA"/>
</dbReference>
<dbReference type="Pfam" id="PF13439">
    <property type="entry name" value="Glyco_transf_4"/>
    <property type="match status" value="1"/>
</dbReference>
<evidence type="ECO:0008006" key="5">
    <source>
        <dbReference type="Google" id="ProtNLM"/>
    </source>
</evidence>
<dbReference type="Proteomes" id="UP000031408">
    <property type="component" value="Unassembled WGS sequence"/>
</dbReference>
<evidence type="ECO:0000259" key="1">
    <source>
        <dbReference type="Pfam" id="PF00534"/>
    </source>
</evidence>
<name>A0A0C1LBC2_9BACT</name>
<dbReference type="InterPro" id="IPR001296">
    <property type="entry name" value="Glyco_trans_1"/>
</dbReference>
<reference evidence="3 4" key="1">
    <citation type="submission" date="2014-11" db="EMBL/GenBank/DDBJ databases">
        <title>Genome sequence of Flavihumibacter solisilvae 3-3.</title>
        <authorList>
            <person name="Zhou G."/>
            <person name="Li M."/>
            <person name="Wang G."/>
        </authorList>
    </citation>
    <scope>NUCLEOTIDE SEQUENCE [LARGE SCALE GENOMIC DNA]</scope>
    <source>
        <strain evidence="3 4">3-3</strain>
    </source>
</reference>
<organism evidence="3 4">
    <name type="scientific">Flavihumibacter solisilvae</name>
    <dbReference type="NCBI Taxonomy" id="1349421"/>
    <lineage>
        <taxon>Bacteria</taxon>
        <taxon>Pseudomonadati</taxon>
        <taxon>Bacteroidota</taxon>
        <taxon>Chitinophagia</taxon>
        <taxon>Chitinophagales</taxon>
        <taxon>Chitinophagaceae</taxon>
        <taxon>Flavihumibacter</taxon>
    </lineage>
</organism>
<dbReference type="OrthoDB" id="9792322at2"/>
<dbReference type="InterPro" id="IPR028098">
    <property type="entry name" value="Glyco_trans_4-like_N"/>
</dbReference>
<accession>A0A0C1LBC2</accession>
<feature type="domain" description="Glycosyl transferase family 1" evidence="1">
    <location>
        <begin position="213"/>
        <end position="358"/>
    </location>
</feature>
<gene>
    <name evidence="3" type="ORF">OI18_20610</name>
</gene>
<feature type="domain" description="Glycosyltransferase subfamily 4-like N-terminal" evidence="2">
    <location>
        <begin position="54"/>
        <end position="204"/>
    </location>
</feature>
<dbReference type="RefSeq" id="WP_039143477.1">
    <property type="nucleotide sequence ID" value="NZ_JSVC01000027.1"/>
</dbReference>
<dbReference type="AlphaFoldDB" id="A0A0C1LBC2"/>
<sequence>MKVLFIHNRYQHRGGEDAVLDMERRLLDSHGHATETLSFDNESIAGVAGKVSAAMKAVYNPQSAKKLGFRISAFSPDVIHVHNLFFDASPSVLYQAKKMGIPVVATLHNYRLICANAMLIRSGTICEKCIHSTFPSSGIINKCYRNSAVQSGLVTAITGTHKMLGTWKNKVDAYITLSGFMRNKILSGSAGLEAGKVFITPNAIADPGQGSSVRDDYFLFVGRISAEKGILQLARKFAETGDRLVIAGDGPLAESIREIAATAANINYLGLQPAETIIRYMKHAKALVFPSTWYEGMPMTIIEAFATGTPVLASRLGSMEEMIEEGSNGFLFEPGNMDDLHELLKRIKWKEELYNRARSSYLEKYSEEVHYNNILNIYKQLSDGQHKNPIIAKSVNEHQHQYA</sequence>
<proteinExistence type="predicted"/>
<evidence type="ECO:0000313" key="3">
    <source>
        <dbReference type="EMBL" id="KIC92828.1"/>
    </source>
</evidence>
<dbReference type="GO" id="GO:0016757">
    <property type="term" value="F:glycosyltransferase activity"/>
    <property type="evidence" value="ECO:0007669"/>
    <property type="project" value="InterPro"/>
</dbReference>
<evidence type="ECO:0000313" key="4">
    <source>
        <dbReference type="Proteomes" id="UP000031408"/>
    </source>
</evidence>